<evidence type="ECO:0000256" key="1">
    <source>
        <dbReference type="SAM" id="MobiDB-lite"/>
    </source>
</evidence>
<protein>
    <submittedName>
        <fullName evidence="2">Uncharacterized protein</fullName>
    </submittedName>
</protein>
<dbReference type="EMBL" id="KV722458">
    <property type="protein sequence ID" value="OCH88229.1"/>
    <property type="molecule type" value="Genomic_DNA"/>
</dbReference>
<dbReference type="Proteomes" id="UP000250043">
    <property type="component" value="Unassembled WGS sequence"/>
</dbReference>
<feature type="compositionally biased region" description="Basic and acidic residues" evidence="1">
    <location>
        <begin position="1"/>
        <end position="20"/>
    </location>
</feature>
<name>A0A8E2AUE6_9APHY</name>
<accession>A0A8E2AUE6</accession>
<organism evidence="2 3">
    <name type="scientific">Obba rivulosa</name>
    <dbReference type="NCBI Taxonomy" id="1052685"/>
    <lineage>
        <taxon>Eukaryota</taxon>
        <taxon>Fungi</taxon>
        <taxon>Dikarya</taxon>
        <taxon>Basidiomycota</taxon>
        <taxon>Agaricomycotina</taxon>
        <taxon>Agaricomycetes</taxon>
        <taxon>Polyporales</taxon>
        <taxon>Gelatoporiaceae</taxon>
        <taxon>Obba</taxon>
    </lineage>
</organism>
<feature type="region of interest" description="Disordered" evidence="1">
    <location>
        <begin position="1"/>
        <end position="22"/>
    </location>
</feature>
<dbReference type="AlphaFoldDB" id="A0A8E2AUE6"/>
<evidence type="ECO:0000313" key="3">
    <source>
        <dbReference type="Proteomes" id="UP000250043"/>
    </source>
</evidence>
<keyword evidence="3" id="KW-1185">Reference proteome</keyword>
<gene>
    <name evidence="2" type="ORF">OBBRIDRAFT_795429</name>
</gene>
<sequence>MDNPQDSRDTQDDPQKEDTPRHKRIRFMAYGFAYSVDQLIAYAEKHGLCPEGVDIIPAHDKTLRASLHISRRLRCRCRVTVYVSKEGETGSCFATGTNATKETADRARDPTALQRLRDVLGLPANTKPYWYVMTPF</sequence>
<reference evidence="2 3" key="1">
    <citation type="submission" date="2016-07" db="EMBL/GenBank/DDBJ databases">
        <title>Draft genome of the white-rot fungus Obba rivulosa 3A-2.</title>
        <authorList>
            <consortium name="DOE Joint Genome Institute"/>
            <person name="Miettinen O."/>
            <person name="Riley R."/>
            <person name="Acob R."/>
            <person name="Barry K."/>
            <person name="Cullen D."/>
            <person name="De Vries R."/>
            <person name="Hainaut M."/>
            <person name="Hatakka A."/>
            <person name="Henrissat B."/>
            <person name="Hilden K."/>
            <person name="Kuo R."/>
            <person name="Labutti K."/>
            <person name="Lipzen A."/>
            <person name="Makela M.R."/>
            <person name="Sandor L."/>
            <person name="Spatafora J.W."/>
            <person name="Grigoriev I.V."/>
            <person name="Hibbett D.S."/>
        </authorList>
    </citation>
    <scope>NUCLEOTIDE SEQUENCE [LARGE SCALE GENOMIC DNA]</scope>
    <source>
        <strain evidence="2 3">3A-2</strain>
    </source>
</reference>
<proteinExistence type="predicted"/>
<evidence type="ECO:0000313" key="2">
    <source>
        <dbReference type="EMBL" id="OCH88229.1"/>
    </source>
</evidence>